<dbReference type="SUPFAM" id="SSF52540">
    <property type="entry name" value="P-loop containing nucleoside triphosphate hydrolases"/>
    <property type="match status" value="1"/>
</dbReference>
<reference evidence="2 3" key="1">
    <citation type="submission" date="2016-10" db="EMBL/GenBank/DDBJ databases">
        <authorList>
            <person name="de Groot N.N."/>
        </authorList>
    </citation>
    <scope>NUCLEOTIDE SEQUENCE [LARGE SCALE GENOMIC DNA]</scope>
    <source>
        <strain evidence="2 3">DSM 13305</strain>
    </source>
</reference>
<protein>
    <recommendedName>
        <fullName evidence="1">AAA+ ATPase domain-containing protein</fullName>
    </recommendedName>
</protein>
<evidence type="ECO:0000313" key="2">
    <source>
        <dbReference type="EMBL" id="SEP45429.1"/>
    </source>
</evidence>
<dbReference type="Gene3D" id="3.40.50.300">
    <property type="entry name" value="P-loop containing nucleotide triphosphate hydrolases"/>
    <property type="match status" value="1"/>
</dbReference>
<evidence type="ECO:0000259" key="1">
    <source>
        <dbReference type="SMART" id="SM00382"/>
    </source>
</evidence>
<dbReference type="RefSeq" id="WP_091751680.1">
    <property type="nucleotide sequence ID" value="NZ_FODY01000035.1"/>
</dbReference>
<dbReference type="Pfam" id="PF05673">
    <property type="entry name" value="DUF815"/>
    <property type="match status" value="1"/>
</dbReference>
<feature type="domain" description="AAA+ ATPase" evidence="1">
    <location>
        <begin position="216"/>
        <end position="334"/>
    </location>
</feature>
<proteinExistence type="predicted"/>
<accession>A0A1H8XZX4</accession>
<dbReference type="SMART" id="SM00382">
    <property type="entry name" value="AAA"/>
    <property type="match status" value="1"/>
</dbReference>
<dbReference type="InterPro" id="IPR008533">
    <property type="entry name" value="DUF815"/>
</dbReference>
<dbReference type="Proteomes" id="UP000198847">
    <property type="component" value="Unassembled WGS sequence"/>
</dbReference>
<sequence>MFTPISQLQELIIYRKILEDNIIRQLPAICSAAATPAEQAAWYGELIGKAEALSLQGDLIKQYLLYLLAHDKNIVSVTLQKTGGTLGESLQKAWLHDLGLLQKFFAAELPAGRQSQLIEHFVPTFPPAAPSPYRLLEPGFLSVSATPEQAAALLITYYTQYGYGDMAEYAAFRWQEATGLSGIKHYDTIRLTDIVGYDRQKATLITNTQAFLTGRPANHVLLSGARGTGKSSSVKALANEYFANGLRLVEVAKSQLTSLPKLMELLRGYRQRFIIFLDDLSFEEFEVEYKYLKSVIEGGLEAKPDNVLIYATSNRRHLIKETWSDRSENMDELHRADAVNEKISLSDRFGIILSFVAPSQQEYLTIVSELARKQGVQLPPDDLRTAALQWEFSHSGRSGRTAQQFINHLLSNRAAK</sequence>
<gene>
    <name evidence="2" type="ORF">SAMN04490178_13517</name>
</gene>
<dbReference type="PANTHER" id="PTHR42935:SF1">
    <property type="entry name" value="SLR0930 PROTEIN"/>
    <property type="match status" value="1"/>
</dbReference>
<evidence type="ECO:0000313" key="3">
    <source>
        <dbReference type="Proteomes" id="UP000198847"/>
    </source>
</evidence>
<name>A0A1H8XZX4_9FIRM</name>
<dbReference type="OrthoDB" id="9812140at2"/>
<dbReference type="CDD" id="cd00009">
    <property type="entry name" value="AAA"/>
    <property type="match status" value="1"/>
</dbReference>
<dbReference type="PANTHER" id="PTHR42935">
    <property type="entry name" value="SLR0930 PROTEIN"/>
    <property type="match status" value="1"/>
</dbReference>
<dbReference type="InterPro" id="IPR027417">
    <property type="entry name" value="P-loop_NTPase"/>
</dbReference>
<dbReference type="EMBL" id="FODY01000035">
    <property type="protein sequence ID" value="SEP45429.1"/>
    <property type="molecule type" value="Genomic_DNA"/>
</dbReference>
<keyword evidence="3" id="KW-1185">Reference proteome</keyword>
<organism evidence="2 3">
    <name type="scientific">Propionispora vibrioides</name>
    <dbReference type="NCBI Taxonomy" id="112903"/>
    <lineage>
        <taxon>Bacteria</taxon>
        <taxon>Bacillati</taxon>
        <taxon>Bacillota</taxon>
        <taxon>Negativicutes</taxon>
        <taxon>Selenomonadales</taxon>
        <taxon>Sporomusaceae</taxon>
        <taxon>Propionispora</taxon>
    </lineage>
</organism>
<dbReference type="STRING" id="112903.SAMN04490178_13517"/>
<dbReference type="AlphaFoldDB" id="A0A1H8XZX4"/>
<dbReference type="InterPro" id="IPR003593">
    <property type="entry name" value="AAA+_ATPase"/>
</dbReference>